<dbReference type="PANTHER" id="PTHR35461:SF3">
    <property type="entry name" value="OVATE DOMAIN-CONTAINING PROTEIN"/>
    <property type="match status" value="1"/>
</dbReference>
<evidence type="ECO:0000313" key="3">
    <source>
        <dbReference type="Proteomes" id="UP001314170"/>
    </source>
</evidence>
<name>A0AAV1RHH0_9ROSI</name>
<dbReference type="PANTHER" id="PTHR35461">
    <property type="entry name" value="BNAANNG14610D PROTEIN"/>
    <property type="match status" value="1"/>
</dbReference>
<evidence type="ECO:0000256" key="1">
    <source>
        <dbReference type="SAM" id="MobiDB-lite"/>
    </source>
</evidence>
<dbReference type="EMBL" id="CAWUPB010000956">
    <property type="protein sequence ID" value="CAK7334982.1"/>
    <property type="molecule type" value="Genomic_DNA"/>
</dbReference>
<comment type="caution">
    <text evidence="2">The sequence shown here is derived from an EMBL/GenBank/DDBJ whole genome shotgun (WGS) entry which is preliminary data.</text>
</comment>
<evidence type="ECO:0000313" key="2">
    <source>
        <dbReference type="EMBL" id="CAK7334982.1"/>
    </source>
</evidence>
<keyword evidence="3" id="KW-1185">Reference proteome</keyword>
<accession>A0AAV1RHH0</accession>
<dbReference type="AlphaFoldDB" id="A0AAV1RHH0"/>
<organism evidence="2 3">
    <name type="scientific">Dovyalis caffra</name>
    <dbReference type="NCBI Taxonomy" id="77055"/>
    <lineage>
        <taxon>Eukaryota</taxon>
        <taxon>Viridiplantae</taxon>
        <taxon>Streptophyta</taxon>
        <taxon>Embryophyta</taxon>
        <taxon>Tracheophyta</taxon>
        <taxon>Spermatophyta</taxon>
        <taxon>Magnoliopsida</taxon>
        <taxon>eudicotyledons</taxon>
        <taxon>Gunneridae</taxon>
        <taxon>Pentapetalae</taxon>
        <taxon>rosids</taxon>
        <taxon>fabids</taxon>
        <taxon>Malpighiales</taxon>
        <taxon>Salicaceae</taxon>
        <taxon>Flacourtieae</taxon>
        <taxon>Dovyalis</taxon>
    </lineage>
</organism>
<gene>
    <name evidence="2" type="ORF">DCAF_LOCUS10173</name>
</gene>
<sequence>MLLRNSISSTKKFFQKTVQSFKSFFSSDHYQKLPKDPTHDGTYSSFTVGVDMKAQTNFINNKDLENFYNDFPNRWDDADKEKSKRDKKKTISAPSSSSTKQERDHDLNSSFLKFSKATAAKNYQYLRRRDQDYTYDDPKYEMKSAYARKTSQLDDNSSSRHITSEGRSFLVAQKLKELEMMDVSNVEHVLDIEEVLHYYSRLTCPAYLDIVDKFFMNMYAEFFAPPVSPRSVNSRPRLRSVGS</sequence>
<dbReference type="Proteomes" id="UP001314170">
    <property type="component" value="Unassembled WGS sequence"/>
</dbReference>
<feature type="region of interest" description="Disordered" evidence="1">
    <location>
        <begin position="78"/>
        <end position="104"/>
    </location>
</feature>
<protein>
    <submittedName>
        <fullName evidence="2">Uncharacterized protein</fullName>
    </submittedName>
</protein>
<reference evidence="2 3" key="1">
    <citation type="submission" date="2024-01" db="EMBL/GenBank/DDBJ databases">
        <authorList>
            <person name="Waweru B."/>
        </authorList>
    </citation>
    <scope>NUCLEOTIDE SEQUENCE [LARGE SCALE GENOMIC DNA]</scope>
</reference>
<proteinExistence type="predicted"/>